<evidence type="ECO:0000256" key="1">
    <source>
        <dbReference type="SAM" id="MobiDB-lite"/>
    </source>
</evidence>
<sequence>MKSRSMKKFMRKAVSAVSAVAMAIMLAAPAVSTQAFAADGKAANSVTYIGKNTIKTYDGKSLTYDSSVTFTTKNSDGSYSELSLADAKTAVKDGQEVKVYTKAHAEGYGSVWSESYDYTNYRTGVQIGEDSDVAIGTEGVGGKLTGTLLEDFNLVSTSKNFNPIVVNKSDATIKGATIVAGNADGKDNSEGRNDINDFVGYGTAVNIYGDSVTTGGGADANGQMGGTTETNATYKTIIDMTEGGSITTYGVARPAVAVDNGGDVIIKGDGNDKTQEISVNGGTLYDGFKNTADTVKMVSPPWVLGVVGNSRATNMLGKGSTMVVQDADVYAKSWGALSTDSGSNPFLYAINSNISMDTTSDDASGYGTYAIGNAQEYFLGSTFNVPTYLTIAANGDNNNITLGATKKGQKITTQKAVWKDNVQSIIDYGTVTASETRETVVNSENFGVDIWGQATVNVNDATEFHTTSAAFLIKSASSVVNISKDATIDASIDANAKAESKLNGTSYGVVYQIIDNEDSAAAGISFPEGYAGPVFSDAEYSEAEGWLEASTASGDQGGQQPGGAPGGDMGEAPDGQPGGAPDGQPGGAPDGAPGGAAQKTTSVLNISDDDLKGNIYNGSGYYGDGQELTVNIKNGASITGAISATTIKHTTDGGKTQNTSIKEADYDQIGHVMNKPSYNGSNDVIVNVEKGGTWVADGTSIITKLTIADGASVAYGTAVDADGQAIQLKAGNTYENITVTAATSGTTVKSISNSNLITTADGSKIAYDSNITFTMKDGNGYKELSLSDAKTAVKAKKAVKVYTLSHKEGYGSVWNSNYTYTDYRTGIQIGENSGAAIGTAGVGGKLTGNTLSDLVLTSTSKNFNPVVVNKADATLDNPVIVVGNANGKNNSDGSADVNDFVGYGTAVNIYGDSVTTGGGADANGQMGGTTNTNATYKTDIDLSNGGSITTYGVARPAVAVDNGGDVLIKGDGNSKTQEISVNGGTLYDGFKNTADTVKMVSPPWVLGVVGNSRATNMLGKGSTMIVQDSDVYAKSWGTLSTDSGSNPYLYAINSNITMDTTSKDASGYGTYAIGNAQEYFLGSTFDVPTYLTIAANGDNNTITMGATTKGQEITTQKAVWKDNTQSIIDYNKVTASETRETVINSENFGVDIWGQATVNVNDATTMNTKSAAFLIKSADSTVNLGADVTVNAATDVNAQAEKELNGTENGVVYQIIDNEDAAAKGISFPEGYAGPVFSDAEYSEAEGWMSEANKSERTNTSVLNIADKDLQGNIYNGSGYYGAANKLTVNIEDGASVTGAISATTIKHTTDGGKTQNTSIKEADYNQIGHVMNTPYYNGGNDVVVNVEKGGTWVADGTSIITKLTIADGATVTYGSAKDANGKAIKLEAGKTYENITVSDQPDETPAYTGLAQAEDGTWYYYLEGEIAYGISGLAQNEYGWWYVENGKVDFTHNGLVQNQYGWWYVQNGQINFGYTGLVANEYGWWYVQNGQINFNYTGLAQNEYGWWYVEGGKINFNYNSLAANEYGWWKIDGGKVNFDFTGAVEYNSAYYTVVNGKVVF</sequence>
<dbReference type="Pfam" id="PF21540">
    <property type="entry name" value="Choline_bind_4"/>
    <property type="match status" value="5"/>
</dbReference>
<feature type="compositionally biased region" description="Gly residues" evidence="1">
    <location>
        <begin position="576"/>
        <end position="594"/>
    </location>
</feature>
<dbReference type="InterPro" id="IPR048713">
    <property type="entry name" value="Choline_bind_rpt"/>
</dbReference>
<feature type="signal peptide" evidence="2">
    <location>
        <begin position="1"/>
        <end position="37"/>
    </location>
</feature>
<dbReference type="Proteomes" id="UP000095492">
    <property type="component" value="Unassembled WGS sequence"/>
</dbReference>
<name>A0A173TX23_EUBRA</name>
<dbReference type="GeneID" id="97391770"/>
<dbReference type="STRING" id="39490.ERS852448_01729"/>
<proteinExistence type="predicted"/>
<feature type="region of interest" description="Disordered" evidence="1">
    <location>
        <begin position="550"/>
        <end position="598"/>
    </location>
</feature>
<evidence type="ECO:0000313" key="3">
    <source>
        <dbReference type="EMBL" id="CUN06870.1"/>
    </source>
</evidence>
<evidence type="ECO:0000313" key="4">
    <source>
        <dbReference type="Proteomes" id="UP000095492"/>
    </source>
</evidence>
<dbReference type="RefSeq" id="WP_055290321.1">
    <property type="nucleotide sequence ID" value="NZ_CP173382.1"/>
</dbReference>
<gene>
    <name evidence="3" type="ORF">ERS852448_01729</name>
</gene>
<protein>
    <submittedName>
        <fullName evidence="3">Uncharacterized protein</fullName>
    </submittedName>
</protein>
<feature type="compositionally biased region" description="Gly residues" evidence="1">
    <location>
        <begin position="555"/>
        <end position="569"/>
    </location>
</feature>
<dbReference type="EMBL" id="CYYA01000010">
    <property type="protein sequence ID" value="CUN06870.1"/>
    <property type="molecule type" value="Genomic_DNA"/>
</dbReference>
<reference evidence="3 4" key="1">
    <citation type="submission" date="2015-09" db="EMBL/GenBank/DDBJ databases">
        <authorList>
            <consortium name="Pathogen Informatics"/>
        </authorList>
    </citation>
    <scope>NUCLEOTIDE SEQUENCE [LARGE SCALE GENOMIC DNA]</scope>
    <source>
        <strain evidence="3 4">2789STDY5608891</strain>
    </source>
</reference>
<organism evidence="3 4">
    <name type="scientific">Eubacterium ramulus</name>
    <dbReference type="NCBI Taxonomy" id="39490"/>
    <lineage>
        <taxon>Bacteria</taxon>
        <taxon>Bacillati</taxon>
        <taxon>Bacillota</taxon>
        <taxon>Clostridia</taxon>
        <taxon>Eubacteriales</taxon>
        <taxon>Eubacteriaceae</taxon>
        <taxon>Eubacterium</taxon>
    </lineage>
</organism>
<keyword evidence="2" id="KW-0732">Signal</keyword>
<evidence type="ECO:0000256" key="2">
    <source>
        <dbReference type="SAM" id="SignalP"/>
    </source>
</evidence>
<accession>A0A173TX23</accession>
<feature type="chain" id="PRO_5008012645" evidence="2">
    <location>
        <begin position="38"/>
        <end position="1561"/>
    </location>
</feature>
<dbReference type="OrthoDB" id="7054234at2"/>